<reference evidence="6 7" key="1">
    <citation type="submission" date="2024-03" db="EMBL/GenBank/DDBJ databases">
        <title>Aureococcus anophagefferens CCMP1851 and Kratosvirus quantuckense: Draft genome of a second virus-susceptible host strain in the model system.</title>
        <authorList>
            <person name="Chase E."/>
            <person name="Truchon A.R."/>
            <person name="Schepens W."/>
            <person name="Wilhelm S.W."/>
        </authorList>
    </citation>
    <scope>NUCLEOTIDE SEQUENCE [LARGE SCALE GENOMIC DNA]</scope>
    <source>
        <strain evidence="6 7">CCMP1851</strain>
    </source>
</reference>
<proteinExistence type="predicted"/>
<keyword evidence="1" id="KW-0479">Metal-binding</keyword>
<keyword evidence="2" id="KW-0677">Repeat</keyword>
<dbReference type="SMART" id="SM00054">
    <property type="entry name" value="EFh"/>
    <property type="match status" value="3"/>
</dbReference>
<evidence type="ECO:0000256" key="2">
    <source>
        <dbReference type="ARBA" id="ARBA00022737"/>
    </source>
</evidence>
<feature type="region of interest" description="Disordered" evidence="4">
    <location>
        <begin position="546"/>
        <end position="570"/>
    </location>
</feature>
<dbReference type="EMBL" id="JBBJCI010000037">
    <property type="protein sequence ID" value="KAK7250284.1"/>
    <property type="molecule type" value="Genomic_DNA"/>
</dbReference>
<dbReference type="InterPro" id="IPR018247">
    <property type="entry name" value="EF_Hand_1_Ca_BS"/>
</dbReference>
<feature type="region of interest" description="Disordered" evidence="4">
    <location>
        <begin position="1"/>
        <end position="78"/>
    </location>
</feature>
<evidence type="ECO:0000256" key="3">
    <source>
        <dbReference type="ARBA" id="ARBA00022837"/>
    </source>
</evidence>
<name>A0ABR1GAY9_AURAN</name>
<dbReference type="CDD" id="cd00051">
    <property type="entry name" value="EFh"/>
    <property type="match status" value="1"/>
</dbReference>
<protein>
    <recommendedName>
        <fullName evidence="5">EF-hand domain-containing protein</fullName>
    </recommendedName>
</protein>
<evidence type="ECO:0000259" key="5">
    <source>
        <dbReference type="PROSITE" id="PS50222"/>
    </source>
</evidence>
<evidence type="ECO:0000256" key="1">
    <source>
        <dbReference type="ARBA" id="ARBA00022723"/>
    </source>
</evidence>
<dbReference type="PROSITE" id="PS50222">
    <property type="entry name" value="EF_HAND_2"/>
    <property type="match status" value="2"/>
</dbReference>
<evidence type="ECO:0000313" key="7">
    <source>
        <dbReference type="Proteomes" id="UP001363151"/>
    </source>
</evidence>
<organism evidence="6 7">
    <name type="scientific">Aureococcus anophagefferens</name>
    <name type="common">Harmful bloom alga</name>
    <dbReference type="NCBI Taxonomy" id="44056"/>
    <lineage>
        <taxon>Eukaryota</taxon>
        <taxon>Sar</taxon>
        <taxon>Stramenopiles</taxon>
        <taxon>Ochrophyta</taxon>
        <taxon>Pelagophyceae</taxon>
        <taxon>Pelagomonadales</taxon>
        <taxon>Pelagomonadaceae</taxon>
        <taxon>Aureococcus</taxon>
    </lineage>
</organism>
<dbReference type="SUPFAM" id="SSF47473">
    <property type="entry name" value="EF-hand"/>
    <property type="match status" value="1"/>
</dbReference>
<dbReference type="InterPro" id="IPR011992">
    <property type="entry name" value="EF-hand-dom_pair"/>
</dbReference>
<feature type="domain" description="EF-hand" evidence="5">
    <location>
        <begin position="410"/>
        <end position="445"/>
    </location>
</feature>
<dbReference type="InterPro" id="IPR002048">
    <property type="entry name" value="EF_hand_dom"/>
</dbReference>
<dbReference type="Pfam" id="PF13499">
    <property type="entry name" value="EF-hand_7"/>
    <property type="match status" value="1"/>
</dbReference>
<feature type="compositionally biased region" description="Basic and acidic residues" evidence="4">
    <location>
        <begin position="30"/>
        <end position="44"/>
    </location>
</feature>
<evidence type="ECO:0000313" key="6">
    <source>
        <dbReference type="EMBL" id="KAK7250284.1"/>
    </source>
</evidence>
<dbReference type="Gene3D" id="1.10.238.10">
    <property type="entry name" value="EF-hand"/>
    <property type="match status" value="1"/>
</dbReference>
<sequence>MAPQRLAPLEQTPSQKKKKEHKHKHKHHKKGEENFHDKGHEKLKARPKHVTGPGYNRNVKLQPLDAGDAPPAPDAPKRVDDLDATLGEAQEWFEEFHEEQKDVQALAERGIIKPNGMDQLAEHMVIVSDLYAVHAKDERAREIKAKQRKKQSFVQKVAGKKPQLKYEEMPANSAPPLATSVRATAALKNYQNRGVGGGGEHGALGVGKKKKGGGLGAVRASVALRKQVTWRKLRKVRPIRDRKHVDATRPECENIRFEAVLAKRGCCGSGYRPYNDVGVNDPLACACVHILGVSEDQLRLLYKEFGKEDADDSGTISEDEFMALLGATDTGFTRALVHAVVWGWAGCGDSDSKQLTFSDYVLACCTVCTLSRKQLMFLVFELFDGDRSGGIEVAEFRKLDHVVRDLGGALFPDDYATFLETFDKNGDGTVGFREFLKLDEAFPMLFFPATHLLEIFRERTLGAAAWDALVKAYDEKNDVERKRGVEGIPISFHDQVEQLSRSKVGAPKAATACVRSTGLFDCDFDEENKRYVGKRYGRYGDITGESLMDSELSPRSKKMMGEGAKYADPR</sequence>
<feature type="domain" description="EF-hand" evidence="5">
    <location>
        <begin position="371"/>
        <end position="406"/>
    </location>
</feature>
<dbReference type="Proteomes" id="UP001363151">
    <property type="component" value="Unassembled WGS sequence"/>
</dbReference>
<accession>A0ABR1GAY9</accession>
<gene>
    <name evidence="6" type="ORF">SO694_00007210</name>
</gene>
<keyword evidence="3" id="KW-0106">Calcium</keyword>
<evidence type="ECO:0000256" key="4">
    <source>
        <dbReference type="SAM" id="MobiDB-lite"/>
    </source>
</evidence>
<dbReference type="PANTHER" id="PTHR45942">
    <property type="entry name" value="PROTEIN PHOSPATASE 3 REGULATORY SUBUNIT B ALPHA ISOFORM TYPE 1"/>
    <property type="match status" value="1"/>
</dbReference>
<dbReference type="Pfam" id="PF13202">
    <property type="entry name" value="EF-hand_5"/>
    <property type="match status" value="1"/>
</dbReference>
<keyword evidence="7" id="KW-1185">Reference proteome</keyword>
<feature type="compositionally biased region" description="Basic residues" evidence="4">
    <location>
        <begin position="15"/>
        <end position="29"/>
    </location>
</feature>
<comment type="caution">
    <text evidence="6">The sequence shown here is derived from an EMBL/GenBank/DDBJ whole genome shotgun (WGS) entry which is preliminary data.</text>
</comment>
<dbReference type="PROSITE" id="PS00018">
    <property type="entry name" value="EF_HAND_1"/>
    <property type="match status" value="2"/>
</dbReference>